<keyword evidence="2" id="KW-1185">Reference proteome</keyword>
<gene>
    <name evidence="1" type="ORF">LKD31_07475</name>
</gene>
<evidence type="ECO:0000313" key="1">
    <source>
        <dbReference type="EMBL" id="MCC2136855.1"/>
    </source>
</evidence>
<sequence>MTDTDALTAYLRQLKRIKDDWDDRKYAEIERDCLLPLWQLCRRMQETEQDIYAFIFGTEHELAHIDTDIYS</sequence>
<proteinExistence type="predicted"/>
<evidence type="ECO:0000313" key="2">
    <source>
        <dbReference type="Proteomes" id="UP001199424"/>
    </source>
</evidence>
<reference evidence="1" key="1">
    <citation type="submission" date="2021-10" db="EMBL/GenBank/DDBJ databases">
        <title>Anaerobic single-cell dispensing facilitates the cultivation of human gut bacteria.</title>
        <authorList>
            <person name="Afrizal A."/>
        </authorList>
    </citation>
    <scope>NUCLEOTIDE SEQUENCE</scope>
    <source>
        <strain evidence="1">CLA-AA-H250</strain>
    </source>
</reference>
<dbReference type="AlphaFoldDB" id="A0AAE3ALA9"/>
<name>A0AAE3ALA9_9FIRM</name>
<organism evidence="1 2">
    <name type="scientific">Hominenteromicrobium mulieris</name>
    <dbReference type="NCBI Taxonomy" id="2885357"/>
    <lineage>
        <taxon>Bacteria</taxon>
        <taxon>Bacillati</taxon>
        <taxon>Bacillota</taxon>
        <taxon>Clostridia</taxon>
        <taxon>Eubacteriales</taxon>
        <taxon>Oscillospiraceae</taxon>
        <taxon>Hominenteromicrobium</taxon>
    </lineage>
</organism>
<comment type="caution">
    <text evidence="1">The sequence shown here is derived from an EMBL/GenBank/DDBJ whole genome shotgun (WGS) entry which is preliminary data.</text>
</comment>
<dbReference type="RefSeq" id="WP_308449215.1">
    <property type="nucleotide sequence ID" value="NZ_JAJEQC010000006.1"/>
</dbReference>
<accession>A0AAE3ALA9</accession>
<dbReference type="EMBL" id="JAJEQC010000006">
    <property type="protein sequence ID" value="MCC2136855.1"/>
    <property type="molecule type" value="Genomic_DNA"/>
</dbReference>
<dbReference type="Proteomes" id="UP001199424">
    <property type="component" value="Unassembled WGS sequence"/>
</dbReference>
<protein>
    <submittedName>
        <fullName evidence="1">Uncharacterized protein</fullName>
    </submittedName>
</protein>